<reference evidence="2 3" key="1">
    <citation type="submission" date="2018-10" db="EMBL/GenBank/DDBJ databases">
        <title>Genomic Encyclopedia of Type Strains, Phase IV (KMG-IV): sequencing the most valuable type-strain genomes for metagenomic binning, comparative biology and taxonomic classification.</title>
        <authorList>
            <person name="Goeker M."/>
        </authorList>
    </citation>
    <scope>NUCLEOTIDE SEQUENCE [LARGE SCALE GENOMIC DNA]</scope>
    <source>
        <strain evidence="2 3">DSM 26916</strain>
    </source>
</reference>
<sequence length="192" mass="20303">MRILLSLLAALAMAGCVPNNVRQNEAAVFDFGTAAAGWAAPALQRIDVAAPSWLGTPAMQYRLAYDDGARRRTYTDSRWAAPPAELLEQALRRRAVAAGGEAALPCRLRLELDELVQTFDTPQASRLGLAARARLMCHGEQTLAARSFAVEHPAGSDARGGVAAAAAAVQELGKQLAAWVAAEKSAVAARRD</sequence>
<dbReference type="AlphaFoldDB" id="A0A497XDV3"/>
<dbReference type="SUPFAM" id="SSF159594">
    <property type="entry name" value="XCC0632-like"/>
    <property type="match status" value="1"/>
</dbReference>
<comment type="caution">
    <text evidence="2">The sequence shown here is derived from an EMBL/GenBank/DDBJ whole genome shotgun (WGS) entry which is preliminary data.</text>
</comment>
<evidence type="ECO:0000259" key="1">
    <source>
        <dbReference type="Pfam" id="PF03886"/>
    </source>
</evidence>
<dbReference type="EMBL" id="RCCI01000005">
    <property type="protein sequence ID" value="RLJ65161.1"/>
    <property type="molecule type" value="Genomic_DNA"/>
</dbReference>
<evidence type="ECO:0000313" key="3">
    <source>
        <dbReference type="Proteomes" id="UP000268908"/>
    </source>
</evidence>
<dbReference type="PROSITE" id="PS51257">
    <property type="entry name" value="PROKAR_LIPOPROTEIN"/>
    <property type="match status" value="1"/>
</dbReference>
<dbReference type="Proteomes" id="UP000268908">
    <property type="component" value="Unassembled WGS sequence"/>
</dbReference>
<dbReference type="Gene3D" id="3.40.50.10610">
    <property type="entry name" value="ABC-type transport auxiliary lipoprotein component"/>
    <property type="match status" value="1"/>
</dbReference>
<keyword evidence="3" id="KW-1185">Reference proteome</keyword>
<dbReference type="InterPro" id="IPR005586">
    <property type="entry name" value="ABC_trans_aux"/>
</dbReference>
<feature type="domain" description="ABC-type transport auxiliary lipoprotein component" evidence="1">
    <location>
        <begin position="37"/>
        <end position="177"/>
    </location>
</feature>
<protein>
    <submittedName>
        <fullName evidence="2">Cholesterol transport system auxiliary component</fullName>
    </submittedName>
</protein>
<gene>
    <name evidence="2" type="ORF">DFR35_1817</name>
</gene>
<name>A0A497XDV3_9PROT</name>
<evidence type="ECO:0000313" key="2">
    <source>
        <dbReference type="EMBL" id="RLJ65161.1"/>
    </source>
</evidence>
<dbReference type="Pfam" id="PF03886">
    <property type="entry name" value="ABC_trans_aux"/>
    <property type="match status" value="1"/>
</dbReference>
<organism evidence="2 3">
    <name type="scientific">Sulfurisoma sediminicola</name>
    <dbReference type="NCBI Taxonomy" id="1381557"/>
    <lineage>
        <taxon>Bacteria</taxon>
        <taxon>Pseudomonadati</taxon>
        <taxon>Pseudomonadota</taxon>
        <taxon>Betaproteobacteria</taxon>
        <taxon>Nitrosomonadales</taxon>
        <taxon>Sterolibacteriaceae</taxon>
        <taxon>Sulfurisoma</taxon>
    </lineage>
</organism>
<dbReference type="OrthoDB" id="5568302at2"/>
<dbReference type="RefSeq" id="WP_121241791.1">
    <property type="nucleotide sequence ID" value="NZ_BHVV01000008.1"/>
</dbReference>
<accession>A0A497XDV3</accession>
<proteinExistence type="predicted"/>